<evidence type="ECO:0000313" key="3">
    <source>
        <dbReference type="Proteomes" id="UP001060919"/>
    </source>
</evidence>
<dbReference type="CDD" id="cd00038">
    <property type="entry name" value="CAP_ED"/>
    <property type="match status" value="1"/>
</dbReference>
<dbReference type="InterPro" id="IPR014710">
    <property type="entry name" value="RmlC-like_jellyroll"/>
</dbReference>
<evidence type="ECO:0000313" key="2">
    <source>
        <dbReference type="EMBL" id="BDS14590.1"/>
    </source>
</evidence>
<protein>
    <submittedName>
        <fullName evidence="2">Crp/Fnr family transcriptional regulator</fullName>
    </submittedName>
</protein>
<gene>
    <name evidence="2" type="ORF">AsAng_0053710</name>
</gene>
<feature type="domain" description="Cyclic nucleotide-binding" evidence="1">
    <location>
        <begin position="35"/>
        <end position="117"/>
    </location>
</feature>
<sequence length="196" mass="23137">MENALNTYQKSVLALCPKLTKEEWAYLEKGLTIKDLSPKSFFIQAGDVQRQIGFIVKGLFRAYYVDYKGNEITIRFNKEGAYVTDYVTFITQQPSNYYFQCLEPSQLITLSYQHIQEGYDLYRGIERYGRLIAEEVLKSQQKRIDSFQFYNAEQRYLQFVEENRGLFNRISLTHLASYLGVERPSLSRIRKKISRE</sequence>
<proteinExistence type="predicted"/>
<dbReference type="Gene3D" id="2.60.120.10">
    <property type="entry name" value="Jelly Rolls"/>
    <property type="match status" value="1"/>
</dbReference>
<dbReference type="SUPFAM" id="SSF51206">
    <property type="entry name" value="cAMP-binding domain-like"/>
    <property type="match status" value="1"/>
</dbReference>
<dbReference type="Proteomes" id="UP001060919">
    <property type="component" value="Chromosome"/>
</dbReference>
<name>A0A916DWE2_9BACT</name>
<organism evidence="2 3">
    <name type="scientific">Aureispira anguillae</name>
    <dbReference type="NCBI Taxonomy" id="2864201"/>
    <lineage>
        <taxon>Bacteria</taxon>
        <taxon>Pseudomonadati</taxon>
        <taxon>Bacteroidota</taxon>
        <taxon>Saprospiria</taxon>
        <taxon>Saprospirales</taxon>
        <taxon>Saprospiraceae</taxon>
        <taxon>Aureispira</taxon>
    </lineage>
</organism>
<dbReference type="KEGG" id="aup:AsAng_0053710"/>
<dbReference type="EMBL" id="AP026867">
    <property type="protein sequence ID" value="BDS14590.1"/>
    <property type="molecule type" value="Genomic_DNA"/>
</dbReference>
<evidence type="ECO:0000259" key="1">
    <source>
        <dbReference type="Pfam" id="PF00027"/>
    </source>
</evidence>
<dbReference type="Pfam" id="PF00027">
    <property type="entry name" value="cNMP_binding"/>
    <property type="match status" value="1"/>
</dbReference>
<reference evidence="2" key="1">
    <citation type="submission" date="2022-09" db="EMBL/GenBank/DDBJ databases">
        <title>Aureispira anguillicida sp. nov., isolated from Leptocephalus of Japanese eel Anguilla japonica.</title>
        <authorList>
            <person name="Yuasa K."/>
            <person name="Mekata T."/>
            <person name="Ikunari K."/>
        </authorList>
    </citation>
    <scope>NUCLEOTIDE SEQUENCE</scope>
    <source>
        <strain evidence="2">EL160426</strain>
    </source>
</reference>
<dbReference type="RefSeq" id="WP_264789809.1">
    <property type="nucleotide sequence ID" value="NZ_AP026867.1"/>
</dbReference>
<dbReference type="InterPro" id="IPR018490">
    <property type="entry name" value="cNMP-bd_dom_sf"/>
</dbReference>
<accession>A0A916DWE2</accession>
<dbReference type="InterPro" id="IPR000595">
    <property type="entry name" value="cNMP-bd_dom"/>
</dbReference>
<keyword evidence="3" id="KW-1185">Reference proteome</keyword>
<dbReference type="AlphaFoldDB" id="A0A916DWE2"/>